<evidence type="ECO:0000313" key="9">
    <source>
        <dbReference type="EMBL" id="KAA6402979.1"/>
    </source>
</evidence>
<comment type="subcellular location">
    <subcellularLocation>
        <location evidence="1">Membrane</location>
        <topology evidence="1">Multi-pass membrane protein</topology>
    </subcellularLocation>
</comment>
<dbReference type="OrthoDB" id="300855at2759"/>
<feature type="region of interest" description="Disordered" evidence="6">
    <location>
        <begin position="1797"/>
        <end position="1833"/>
    </location>
</feature>
<dbReference type="Pfam" id="PF00520">
    <property type="entry name" value="Ion_trans"/>
    <property type="match status" value="1"/>
</dbReference>
<feature type="region of interest" description="Disordered" evidence="6">
    <location>
        <begin position="2279"/>
        <end position="2303"/>
    </location>
</feature>
<dbReference type="GO" id="GO:0005216">
    <property type="term" value="F:monoatomic ion channel activity"/>
    <property type="evidence" value="ECO:0007669"/>
    <property type="project" value="InterPro"/>
</dbReference>
<organism evidence="9 10">
    <name type="scientific">Streblomastix strix</name>
    <dbReference type="NCBI Taxonomy" id="222440"/>
    <lineage>
        <taxon>Eukaryota</taxon>
        <taxon>Metamonada</taxon>
        <taxon>Preaxostyla</taxon>
        <taxon>Oxymonadida</taxon>
        <taxon>Streblomastigidae</taxon>
        <taxon>Streblomastix</taxon>
    </lineage>
</organism>
<feature type="region of interest" description="Disordered" evidence="6">
    <location>
        <begin position="3702"/>
        <end position="3729"/>
    </location>
</feature>
<feature type="compositionally biased region" description="Low complexity" evidence="6">
    <location>
        <begin position="2532"/>
        <end position="2541"/>
    </location>
</feature>
<sequence length="4472" mass="514864">ELNENYRISLEKSRIVHVEFESYLWKLTPLSKTIPLSRFVNYDEIGQIIHLKSGYILKSGGSSMSINSDSSDIPSSSIRKKKHKTQKTLSKLQSSSSSSTTKLLQKKSGKLIESDSESYNDEEINSDVDFLDETDLQQGNDNKPQNQGTIMDHKILANISQQLREKQPVQKQKTSLWRTYEEQIKSEGYIKLAMKLYDEPTKKRIAQTRLVYSLFRTYSNSLGETKNLIANSSGSAENMTQSYLILTKTHPERDAWLMKKVGVHNVYLLSEIVQQSQQLSVLISQYEKEMQIKFDEGLQKLQKYKQQEKRRENTGDDDLFDRKKVAGVTDIKTYKPSKLNAQIDGNADSKPKLIHQQSMMYKRQSNQFETYKAVKEKNDKTVDITMFQKKPKASRVNFPFNIMQLLLQNVETLLLKLFSKISPNLKPFSPTFGFELICLLRNNSEFLLWVQESLISSGMISNSFRLLSHASSLYDILTYKSSSTESSDSLQQQDSNQDINEIEYLQPFFIPENMQRQGDLSKLKRILHITLALLTLLSLGNNQAADIIMRSQILFAPIVTSSDDDDKQSQQRETLLSALLQNKTSKRKDTKNSYESKEHQSFNSFINHVFEIDSEGVIILLTSLYGTDICRAEITPAEQILGLIMKANRKVYVDFLLESMKENSQSQSQKPPDGVKVKDESNQILKNAILVLRYLSLLCASPVYDSLINAANYQIPSLFHTSHIDGKAVTQAEMIMQHEAFNLDDSNITKCGEQLFALMDKTHSGFDDNMSAIMEASLQRMQYAEQKKLNSMNFSDDSGNTQQSLSMNQFKQISSQQRLGSQNNFSIAKQFGGQQPSFNSFKSFTLQSNPTIPRSPLLADQISTTQAIPRNQSLVGVLIFGNQSEETLKLVKNLFRSNVEEQNILRRVASSPHIGKVKSKKERQADRYEQEINDVKAQMKQIYNMLSSNNAFQFSDFICTLSDCHLTQRESELMFDNKSFTQPNIQQSKSPLSTPVITPEPISLSPGPYQSIHPKYSHNTQSAGNINLFLTQDADANQDDERSDAFFLYDPNTQVKPHISQAQQRELVQSNPVSTVQMMVKCIAGEINILQLCVRKRKKDDKSNEQPEGKQESEENAILPQQVQNISQEQPAQTQQLQQQTKAKMTSGKGLKFLIKQNTMMVRGGFDKLTNKLTDTKETDDEDLEEEDEIEEAQRQRKNLLQTYLVFSFRLMRDMCMGRHSVNIAHVNKAFPPHALLYIVRAAEFPEQVRIAALSLLHHSVILSPEHSLFHSANWLLDSKQKGSKLLQMKEVLHVLFSLILAGFVHFNDLDSNICMGVATLLVLAPLLDENFSGEIPEQDIEYKIHKIIPRNVMKMLFVKNLKADSPAYKMQPIIAKQNNLDQQQKNKEQLLGDFDVEVEEIDDDEEEELGLDDDKVDDKDDDNKNKDKDNKITNEQIVQSENIKNDESRKQLRDQQNEQVFENLLIVMQVQIYDAAKFTTKQLRSLLQKWEENQIEKMFQYLIPEIQMKVKEDNQLISIPSRFNPFVSFIQEEEFTNKMKEVELLSPNIPNNANYQNQNNDNKDQQFQNDLKLPSLYTIHLLSSLDIPQMLLYTILQLPRYSKFTPLLSQIFQLLTLILLAHQRELDDSLSTLLRPIVPIIIGEIGKKNMSAALLFLVLLRTESFRNQVSEQDIHYLIDIFIQYIKLKKQTAENRRQRRIQRNKNFKDLQFLSKLINSTNNGNTDNIFKIIQYDIGKDGIDSYFLTMMNNQNMSLIGGSNFQQRENPYQIGIPLFAELFSSLCGFPSKQFTRINSTKKVKKDEGEKEMGEDDEFSEQLNNEEQEQQISNPLVSISQPITKNQIFISKILSQSDSVTQYGMQTDSEEEQINDIIEQIFERITLLQQIEKEKITKIMQSPQYQMINTQGNESGEKIDSGKKLSRNSFYRTVDSLSSQRVQKKEQKKSNQKEKRKDLSDKKKLLNLKTLGEILNAFLELSQKGVEIPTVRSYIPESFSRFIATQKGNTTYTSILQDQEFQSDQYNNQQQQQQTDKFNLLDPDEEVGDTKTFEQNQRNQDSQFYFSAVPVASSLLYRQALNVIHHAIEALLRMERNEKEKKRKNQKQIEGQLGREEQDKQEIDQKNQFNKEKDNENQFDQELDNNINIINTPFPFKPQTFDEYEGLVYVQKIQNALMFEPVIIDFQIIITKVKNLLRQRTFDQNTDTDEYIEYELEMGLYNNEEEYEQELKKDEICILAIEQIFILFSELFDRIQILQTEHSSLLTLLISITKEDLDPRASNSFITTSESSSASDNKSDFSYQSSQDQQQQQQSEPIIHFAKQIVTFPCITHTLTHNAIDLPQITVSLYTTLINSILTRSKSIIQLTPQERRSAIQAAVWTARECECVSGVLCEIIGLSLIPMLRMAVVNKRKKEKDEDDFEVDDYYDDEQFDEPRNLSRAQQVLFADLLPLLGSMCSIFIPFIYDHWWKIGNILSKFIAMKKKEEVRTLVQLHGENIDITSLTSISKTKKQTFSFLGINPIQQTKGSDFELDSSRGSSSGRLRSTIDSARGQQEQELELNLGLSIGLMTQNRQIYGQKPKQRSLLNLPLQMQAFGFNNLGKSSNSENDLQIQPRRRVEELGLALSQNIQQLYVDPDENFDVPFENMLLLYNLDDQILQQGLNSMRSYLFGKKANQQGAKGTEFKTYDEMTDDEYIQHVLSHKEIVLKNLTSQQQQLQKFKNTQNQQTSRLMNQQQKEEFQKQQLQQSQSSVNKEDITDDWQTLDLRQQEEREYSSRVEQDIVIRDVQLRQMAYIYSNSRILSVLLSLFNSNTSILHSFSQSLTAPTSKLKPDQQQSSSQIQLPILNSQQQNPASQTSQFQPSSQQIHISETQGAEMNPLILSLIFCLQTHGPLLRTCCSILFLARILRGENPYLPFISPKKNQYQNKDTQLQDNKAASLYVGNDFYLEKETGQWSDKGIKPQFLSVSDEKLAIQLMKKAKRQSILKRNSMQYNSTDELSNIYLEQTTQLQPLYQIFRVMAVEFSPVDINRSSQGLLGISLFNKQPNIQMPALSPQADGEGVQSFNNFLSPNSSPTSLQHNYQQKKRDKKQSKSLIQSPPLSPSSTLTDPPSSLLNTPRMNQFISLEDKALQSCFYVLPQVAVRVLAATDEPLREAIVSCTHYILQNTLMLPFIRFPSEIEEKITLFVNQDQILNEDDQSKFIEEANTVEELGDKKKEREIEKQVEKLLKQNRKEIKKENENEKEKEKEKENVQQKEKIWTVYSSRIGAQLLATKQMNRARGQEVFTTFVRELKNKQEKLQRFASLLLYDTKDKEGWNQSNTPQRYYQGEIEFEHNAGNMQSSVLTLHILRTVRNLIALEKLEYKRDVFRVRLMECNLTWRLIVLVSDSNPLIAISSMEALIAAVGGPHSINDLLLQQRKSQSVRRLYQQQVKVQTSAHGKQQQQKSWNAQNYEEEDEDVVENYAANDKPIPWMFMFVVEIIAQLIARKRFYFPHYLKKKLMKTQEQIIQNFDFSDERRQKLIQKDEERQFMGNKIGSLTDGIGLNERDDFDETQAECLSSDIISFEDLQLKQNQITKQIQSNVLDKVNKKDRMKIQLHLFLQSVQPLIPLELQNVEYKLLEQNIKTKSKKEQKEKKSSGTSDTNQKEDSNLRGSIFQGDESTIYIQTSIRFLSWLCTGNNEIMQALLGVPEERNVVVRAVNNTYDGRQNDQDNQQINSGQNSTSSSSNFADFASIPRIGPPQLQPLDTDPRNLDQIDFVVVLVSFLLLILPRQMSFGWKNQCNTTMISHTLDALIGLVRGPHSANQKRFISAGGLKVIAKLLSLPFSFEQPLLKEVSMMLGKKREEDKFISSWFMRQAKGGISKLMSVIHGAISIASVDQDVIDQKQRTLSLGYKQTDKSIIHKDINRKNRDKLFSLGPIRKDQISCTQTYEDYQIEIDQSLANKFAFLRLRDSPSTEIIKNASLEGGTGREEREIIRKSLLLLMCLIEGADSTENVYAIVNNRALIHAINRKQLAYTSIQKYLSDMPPIQISFNLRIKKSKENEGITKKIINYLAQIIQKNHKQLQQEMTQEGMRFFIASATLRRLGEFLGSSYSTSVTSQSITGVAARSKEEQRINDNLELFISSSVLKTVLSTFARNYYVFFFTIICALLVMYMFAAFIKWAMEDQFVATLETGQEVRYCETLLGCFAMMIWQLLSPGDWMNQLLGRDNWLNVVMALLVYIVFGVMLMNILQGIIIDSFTEQRDERDQIQNAMETECLICGKRTEEFSGKLAELNRRRSNSSQQMDIENEEDNQNENDNEQDNNATSDEDEDEEEFDESQTSKIMRTKEGDKLFEQHVNQEHNHNSYFNCYCAIIKMEPVEMTATERYLRLVCTHEELDFSKLFPANQSVTLNNIDATSLQTQLTSSFTSQNVLTSSETSEMKSNMTQQHTVDELNVELNNSLLILDSMREDVRQLKSVIIPNQQPQISHL</sequence>
<feature type="compositionally biased region" description="Acidic residues" evidence="6">
    <location>
        <begin position="114"/>
        <end position="123"/>
    </location>
</feature>
<dbReference type="PANTHER" id="PTHR36812">
    <property type="entry name" value="NEUROFILAMENT TRIPLET M PROTEIN-LIKE PROTEIN"/>
    <property type="match status" value="1"/>
</dbReference>
<feature type="compositionally biased region" description="Low complexity" evidence="6">
    <location>
        <begin position="66"/>
        <end position="77"/>
    </location>
</feature>
<feature type="region of interest" description="Disordered" evidence="6">
    <location>
        <begin position="3047"/>
        <end position="3111"/>
    </location>
</feature>
<comment type="caution">
    <text evidence="9">The sequence shown here is derived from an EMBL/GenBank/DDBJ whole genome shotgun (WGS) entry which is preliminary data.</text>
</comment>
<name>A0A5J4X902_9EUKA</name>
<feature type="compositionally biased region" description="Acidic residues" evidence="6">
    <location>
        <begin position="1809"/>
        <end position="1825"/>
    </location>
</feature>
<evidence type="ECO:0000256" key="2">
    <source>
        <dbReference type="ARBA" id="ARBA00022692"/>
    </source>
</evidence>
<dbReference type="GO" id="GO:0016020">
    <property type="term" value="C:membrane"/>
    <property type="evidence" value="ECO:0007669"/>
    <property type="project" value="UniProtKB-SubCell"/>
</dbReference>
<protein>
    <recommendedName>
        <fullName evidence="8">Ion transport domain-containing protein</fullName>
    </recommendedName>
</protein>
<gene>
    <name evidence="9" type="ORF">EZS28_001496</name>
</gene>
<keyword evidence="2 7" id="KW-0812">Transmembrane</keyword>
<feature type="compositionally biased region" description="Acidic residues" evidence="6">
    <location>
        <begin position="4288"/>
        <end position="4319"/>
    </location>
</feature>
<evidence type="ECO:0000256" key="3">
    <source>
        <dbReference type="ARBA" id="ARBA00022989"/>
    </source>
</evidence>
<feature type="compositionally biased region" description="Low complexity" evidence="6">
    <location>
        <begin position="3090"/>
        <end position="3111"/>
    </location>
</feature>
<evidence type="ECO:0000259" key="8">
    <source>
        <dbReference type="Pfam" id="PF00520"/>
    </source>
</evidence>
<feature type="region of interest" description="Disordered" evidence="6">
    <location>
        <begin position="66"/>
        <end position="123"/>
    </location>
</feature>
<evidence type="ECO:0000256" key="7">
    <source>
        <dbReference type="SAM" id="Phobius"/>
    </source>
</evidence>
<feature type="transmembrane region" description="Helical" evidence="7">
    <location>
        <begin position="4139"/>
        <end position="4160"/>
    </location>
</feature>
<keyword evidence="5" id="KW-0175">Coiled coil</keyword>
<reference evidence="9 10" key="1">
    <citation type="submission" date="2019-03" db="EMBL/GenBank/DDBJ databases">
        <title>Single cell metagenomics reveals metabolic interactions within the superorganism composed of flagellate Streblomastix strix and complex community of Bacteroidetes bacteria on its surface.</title>
        <authorList>
            <person name="Treitli S.C."/>
            <person name="Kolisko M."/>
            <person name="Husnik F."/>
            <person name="Keeling P."/>
            <person name="Hampl V."/>
        </authorList>
    </citation>
    <scope>NUCLEOTIDE SEQUENCE [LARGE SCALE GENOMIC DNA]</scope>
    <source>
        <strain evidence="9">ST1C</strain>
    </source>
</reference>
<feature type="coiled-coil region" evidence="5">
    <location>
        <begin position="918"/>
        <end position="945"/>
    </location>
</feature>
<feature type="compositionally biased region" description="Low complexity" evidence="6">
    <location>
        <begin position="3711"/>
        <end position="3726"/>
    </location>
</feature>
<dbReference type="InterPro" id="IPR005821">
    <property type="entry name" value="Ion_trans_dom"/>
</dbReference>
<feature type="region of interest" description="Disordered" evidence="6">
    <location>
        <begin position="1403"/>
        <end position="1434"/>
    </location>
</feature>
<evidence type="ECO:0000256" key="4">
    <source>
        <dbReference type="ARBA" id="ARBA00023136"/>
    </source>
</evidence>
<accession>A0A5J4X902</accession>
<evidence type="ECO:0000313" key="10">
    <source>
        <dbReference type="Proteomes" id="UP000324800"/>
    </source>
</evidence>
<keyword evidence="4 7" id="KW-0472">Membrane</keyword>
<evidence type="ECO:0000256" key="1">
    <source>
        <dbReference type="ARBA" id="ARBA00004141"/>
    </source>
</evidence>
<feature type="compositionally biased region" description="Basic and acidic residues" evidence="6">
    <location>
        <begin position="2109"/>
        <end position="2129"/>
    </location>
</feature>
<feature type="region of interest" description="Disordered" evidence="6">
    <location>
        <begin position="1930"/>
        <end position="1955"/>
    </location>
</feature>
<feature type="compositionally biased region" description="Basic and acidic residues" evidence="6">
    <location>
        <begin position="1939"/>
        <end position="1955"/>
    </location>
</feature>
<evidence type="ECO:0000256" key="6">
    <source>
        <dbReference type="SAM" id="MobiDB-lite"/>
    </source>
</evidence>
<feature type="region of interest" description="Disordered" evidence="6">
    <location>
        <begin position="3624"/>
        <end position="3651"/>
    </location>
</feature>
<feature type="region of interest" description="Disordered" evidence="6">
    <location>
        <begin position="2525"/>
        <end position="2547"/>
    </location>
</feature>
<feature type="compositionally biased region" description="Acidic residues" evidence="6">
    <location>
        <begin position="1403"/>
        <end position="1412"/>
    </location>
</feature>
<feature type="compositionally biased region" description="Low complexity" evidence="6">
    <location>
        <begin position="87"/>
        <end position="103"/>
    </location>
</feature>
<feature type="region of interest" description="Disordered" evidence="6">
    <location>
        <begin position="4272"/>
        <end position="4324"/>
    </location>
</feature>
<feature type="compositionally biased region" description="Low complexity" evidence="6">
    <location>
        <begin position="3061"/>
        <end position="3075"/>
    </location>
</feature>
<feature type="coiled-coil region" evidence="5">
    <location>
        <begin position="1176"/>
        <end position="1203"/>
    </location>
</feature>
<feature type="compositionally biased region" description="Basic residues" evidence="6">
    <location>
        <begin position="3080"/>
        <end position="3089"/>
    </location>
</feature>
<feature type="coiled-coil region" evidence="5">
    <location>
        <begin position="3215"/>
        <end position="3256"/>
    </location>
</feature>
<feature type="region of interest" description="Disordered" evidence="6">
    <location>
        <begin position="2094"/>
        <end position="2129"/>
    </location>
</feature>
<dbReference type="Proteomes" id="UP000324800">
    <property type="component" value="Unassembled WGS sequence"/>
</dbReference>
<feature type="domain" description="Ion transport" evidence="8">
    <location>
        <begin position="4119"/>
        <end position="4247"/>
    </location>
</feature>
<evidence type="ECO:0000256" key="5">
    <source>
        <dbReference type="SAM" id="Coils"/>
    </source>
</evidence>
<keyword evidence="3 7" id="KW-1133">Transmembrane helix</keyword>
<feature type="transmembrane region" description="Helical" evidence="7">
    <location>
        <begin position="4216"/>
        <end position="4237"/>
    </location>
</feature>
<dbReference type="PANTHER" id="PTHR36812:SF9">
    <property type="entry name" value="MYB-LIKE PROTEIN X ISOFORM X1"/>
    <property type="match status" value="1"/>
</dbReference>
<feature type="compositionally biased region" description="Basic and acidic residues" evidence="6">
    <location>
        <begin position="1413"/>
        <end position="1433"/>
    </location>
</feature>
<feature type="non-terminal residue" evidence="9">
    <location>
        <position position="1"/>
    </location>
</feature>
<dbReference type="EMBL" id="SNRW01000156">
    <property type="protein sequence ID" value="KAA6402979.1"/>
    <property type="molecule type" value="Genomic_DNA"/>
</dbReference>
<proteinExistence type="predicted"/>